<dbReference type="Proteomes" id="UP000825701">
    <property type="component" value="Chromosome"/>
</dbReference>
<dbReference type="AlphaFoldDB" id="A0A9E6UQB5"/>
<gene>
    <name evidence="1" type="ORF">K6K41_03375</name>
</gene>
<evidence type="ECO:0000313" key="2">
    <source>
        <dbReference type="Proteomes" id="UP000825701"/>
    </source>
</evidence>
<dbReference type="KEGG" id="cmet:K6K41_03375"/>
<evidence type="ECO:0000313" key="1">
    <source>
        <dbReference type="EMBL" id="QZO00740.1"/>
    </source>
</evidence>
<proteinExistence type="predicted"/>
<reference evidence="1" key="1">
    <citation type="submission" date="2021-08" db="EMBL/GenBank/DDBJ databases">
        <authorList>
            <person name="Zhang H."/>
            <person name="Xu M."/>
            <person name="Yu Z."/>
            <person name="Yang L."/>
            <person name="Cai Y."/>
        </authorList>
    </citation>
    <scope>NUCLEOTIDE SEQUENCE</scope>
    <source>
        <strain evidence="1">CHL1</strain>
    </source>
</reference>
<dbReference type="EMBL" id="CP081869">
    <property type="protein sequence ID" value="QZO00740.1"/>
    <property type="molecule type" value="Genomic_DNA"/>
</dbReference>
<keyword evidence="2" id="KW-1185">Reference proteome</keyword>
<organism evidence="1 2">
    <name type="scientific">Chenggangzhangella methanolivorans</name>
    <dbReference type="NCBI Taxonomy" id="1437009"/>
    <lineage>
        <taxon>Bacteria</taxon>
        <taxon>Pseudomonadati</taxon>
        <taxon>Pseudomonadota</taxon>
        <taxon>Alphaproteobacteria</taxon>
        <taxon>Hyphomicrobiales</taxon>
        <taxon>Methylopilaceae</taxon>
        <taxon>Chenggangzhangella</taxon>
    </lineage>
</organism>
<sequence length="85" mass="8927">MKEEGPGLGMGAAAGDIAKTASGRYVVADPARRAEILAMRDDPQASALLGAAFATRRRSRTVSAARRARASSTPLISWARRARSS</sequence>
<name>A0A9E6UQB5_9HYPH</name>
<protein>
    <submittedName>
        <fullName evidence="1">Uncharacterized protein</fullName>
    </submittedName>
</protein>
<accession>A0A9E6UQB5</accession>
<dbReference type="RefSeq" id="WP_261403925.1">
    <property type="nucleotide sequence ID" value="NZ_CP081869.1"/>
</dbReference>